<dbReference type="SUPFAM" id="SSF53649">
    <property type="entry name" value="Alkaline phosphatase-like"/>
    <property type="match status" value="1"/>
</dbReference>
<dbReference type="Pfam" id="PF00884">
    <property type="entry name" value="Sulfatase"/>
    <property type="match status" value="1"/>
</dbReference>
<sequence>MIAFTSNVKTKCDLTILIYLRVLYHGYIYTNSAYVTLYGAVIDSVTGDERPNFIILFADDMAWGDLGANWNPLKTASDTPNLDELSEGGMRFTDFHAAASICSPSRASLLTSRLGIRTRLVPNAAVGGLPLNETTFAEVFYDAGYNTAMIGKWHLGNNGSFHPINREYDSFGEYTSNDEYALPLYENYTVVEQPLDLWNLSASYAEKTVNFLKQTQNSDKPFLVYVAFTDMHVPLGHGSKFTNMSVNGFFGDTLREMDNIVGDMSTLRAIGKEDNTMVWFTSDNGPWVIKCQYAGSQGPYIGKWQ</sequence>
<evidence type="ECO:0000256" key="2">
    <source>
        <dbReference type="ARBA" id="ARBA00008779"/>
    </source>
</evidence>
<evidence type="ECO:0000259" key="7">
    <source>
        <dbReference type="Pfam" id="PF00884"/>
    </source>
</evidence>
<keyword evidence="8" id="KW-1185">Reference proteome</keyword>
<organism evidence="8 9">
    <name type="scientific">Saccoglossus kowalevskii</name>
    <name type="common">Acorn worm</name>
    <dbReference type="NCBI Taxonomy" id="10224"/>
    <lineage>
        <taxon>Eukaryota</taxon>
        <taxon>Metazoa</taxon>
        <taxon>Hemichordata</taxon>
        <taxon>Enteropneusta</taxon>
        <taxon>Harrimaniidae</taxon>
        <taxon>Saccoglossus</taxon>
    </lineage>
</organism>
<proteinExistence type="inferred from homology"/>
<dbReference type="Gene3D" id="3.40.720.10">
    <property type="entry name" value="Alkaline Phosphatase, subunit A"/>
    <property type="match status" value="1"/>
</dbReference>
<comment type="similarity">
    <text evidence="2">Belongs to the sulfatase family.</text>
</comment>
<dbReference type="InterPro" id="IPR017850">
    <property type="entry name" value="Alkaline_phosphatase_core_sf"/>
</dbReference>
<dbReference type="InterPro" id="IPR050738">
    <property type="entry name" value="Sulfatase"/>
</dbReference>
<keyword evidence="3" id="KW-0479">Metal-binding</keyword>
<name>A0ABM0MD35_SACKO</name>
<dbReference type="Proteomes" id="UP000694865">
    <property type="component" value="Unplaced"/>
</dbReference>
<feature type="domain" description="Sulfatase N-terminal" evidence="7">
    <location>
        <begin position="51"/>
        <end position="300"/>
    </location>
</feature>
<evidence type="ECO:0000256" key="4">
    <source>
        <dbReference type="ARBA" id="ARBA00022729"/>
    </source>
</evidence>
<gene>
    <name evidence="9" type="primary">LOC102807530</name>
</gene>
<dbReference type="InterPro" id="IPR024607">
    <property type="entry name" value="Sulfatase_CS"/>
</dbReference>
<dbReference type="InterPro" id="IPR000917">
    <property type="entry name" value="Sulfatase_N"/>
</dbReference>
<evidence type="ECO:0000256" key="5">
    <source>
        <dbReference type="ARBA" id="ARBA00022801"/>
    </source>
</evidence>
<keyword evidence="6" id="KW-0106">Calcium</keyword>
<evidence type="ECO:0000256" key="1">
    <source>
        <dbReference type="ARBA" id="ARBA00001913"/>
    </source>
</evidence>
<evidence type="ECO:0000313" key="9">
    <source>
        <dbReference type="RefSeq" id="XP_006817926.1"/>
    </source>
</evidence>
<comment type="cofactor">
    <cofactor evidence="1">
        <name>Ca(2+)</name>
        <dbReference type="ChEBI" id="CHEBI:29108"/>
    </cofactor>
</comment>
<dbReference type="PROSITE" id="PS00149">
    <property type="entry name" value="SULFATASE_2"/>
    <property type="match status" value="1"/>
</dbReference>
<dbReference type="PANTHER" id="PTHR42693">
    <property type="entry name" value="ARYLSULFATASE FAMILY MEMBER"/>
    <property type="match status" value="1"/>
</dbReference>
<dbReference type="PANTHER" id="PTHR42693:SF42">
    <property type="entry name" value="ARYLSULFATASE G"/>
    <property type="match status" value="1"/>
</dbReference>
<evidence type="ECO:0000313" key="8">
    <source>
        <dbReference type="Proteomes" id="UP000694865"/>
    </source>
</evidence>
<keyword evidence="5" id="KW-0378">Hydrolase</keyword>
<evidence type="ECO:0000256" key="6">
    <source>
        <dbReference type="ARBA" id="ARBA00022837"/>
    </source>
</evidence>
<dbReference type="RefSeq" id="XP_006817926.1">
    <property type="nucleotide sequence ID" value="XM_006817863.1"/>
</dbReference>
<reference evidence="9" key="1">
    <citation type="submission" date="2025-08" db="UniProtKB">
        <authorList>
            <consortium name="RefSeq"/>
        </authorList>
    </citation>
    <scope>IDENTIFICATION</scope>
    <source>
        <tissue evidence="9">Testes</tissue>
    </source>
</reference>
<keyword evidence="4" id="KW-0732">Signal</keyword>
<dbReference type="GeneID" id="102807530"/>
<evidence type="ECO:0000256" key="3">
    <source>
        <dbReference type="ARBA" id="ARBA00022723"/>
    </source>
</evidence>
<protein>
    <submittedName>
        <fullName evidence="9">Arylsulfatase G-like</fullName>
    </submittedName>
</protein>
<accession>A0ABM0MD35</accession>